<evidence type="ECO:0000313" key="1">
    <source>
        <dbReference type="EMBL" id="MCR0983137.1"/>
    </source>
</evidence>
<gene>
    <name evidence="1" type="ORF">NRP21_13855</name>
</gene>
<reference evidence="1 2" key="1">
    <citation type="submission" date="2022-06" db="EMBL/GenBank/DDBJ databases">
        <title>Roseomonas CN29.</title>
        <authorList>
            <person name="Cheng Y."/>
            <person name="He X."/>
        </authorList>
    </citation>
    <scope>NUCLEOTIDE SEQUENCE [LARGE SCALE GENOMIC DNA]</scope>
    <source>
        <strain evidence="1 2">CN29</strain>
    </source>
</reference>
<accession>A0ABT1X4V1</accession>
<name>A0ABT1X4V1_9PROT</name>
<proteinExistence type="predicted"/>
<dbReference type="RefSeq" id="WP_257716806.1">
    <property type="nucleotide sequence ID" value="NZ_JANJOU010000010.1"/>
</dbReference>
<keyword evidence="2" id="KW-1185">Reference proteome</keyword>
<evidence type="ECO:0000313" key="2">
    <source>
        <dbReference type="Proteomes" id="UP001524642"/>
    </source>
</evidence>
<dbReference type="EMBL" id="JANJOU010000010">
    <property type="protein sequence ID" value="MCR0983137.1"/>
    <property type="molecule type" value="Genomic_DNA"/>
</dbReference>
<comment type="caution">
    <text evidence="1">The sequence shown here is derived from an EMBL/GenBank/DDBJ whole genome shotgun (WGS) entry which is preliminary data.</text>
</comment>
<protein>
    <submittedName>
        <fullName evidence="1">Uncharacterized protein</fullName>
    </submittedName>
</protein>
<sequence length="92" mass="10674">MRDTHYATELAHADIGGSRIERLHVKHQGQDEIRFSWWKDGRMMMRPLDLPENELLPLFQAAIRNGVFSEDFLRDLHAALYDARGVTVGRAR</sequence>
<organism evidence="1 2">
    <name type="scientific">Roseomonas populi</name>
    <dbReference type="NCBI Taxonomy" id="3121582"/>
    <lineage>
        <taxon>Bacteria</taxon>
        <taxon>Pseudomonadati</taxon>
        <taxon>Pseudomonadota</taxon>
        <taxon>Alphaproteobacteria</taxon>
        <taxon>Acetobacterales</taxon>
        <taxon>Roseomonadaceae</taxon>
        <taxon>Roseomonas</taxon>
    </lineage>
</organism>
<dbReference type="Proteomes" id="UP001524642">
    <property type="component" value="Unassembled WGS sequence"/>
</dbReference>